<dbReference type="Pfam" id="PF09608">
    <property type="entry name" value="Alph_Pro_TM"/>
    <property type="match status" value="1"/>
</dbReference>
<reference evidence="3" key="1">
    <citation type="submission" date="2022-11" db="EMBL/GenBank/DDBJ databases">
        <title>Biodiversity and phylogenetic relationships of bacteria.</title>
        <authorList>
            <person name="Machado R.A.R."/>
            <person name="Bhat A."/>
            <person name="Loulou A."/>
            <person name="Kallel S."/>
        </authorList>
    </citation>
    <scope>NUCLEOTIDE SEQUENCE</scope>
    <source>
        <strain evidence="3">K-TC2</strain>
    </source>
</reference>
<name>A0A9X3E0M3_9HYPH</name>
<dbReference type="InterPro" id="IPR019088">
    <property type="entry name" value="CHP02186-rel_TM"/>
</dbReference>
<dbReference type="NCBIfam" id="TIGR02186">
    <property type="entry name" value="alph_Pro_TM"/>
    <property type="match status" value="1"/>
</dbReference>
<dbReference type="EMBL" id="JAPKNK010000001">
    <property type="protein sequence ID" value="MCX5568372.1"/>
    <property type="molecule type" value="Genomic_DNA"/>
</dbReference>
<dbReference type="Proteomes" id="UP001144805">
    <property type="component" value="Unassembled WGS sequence"/>
</dbReference>
<keyword evidence="4" id="KW-1185">Reference proteome</keyword>
<gene>
    <name evidence="3" type="ORF">OSH07_04110</name>
</gene>
<keyword evidence="1" id="KW-1133">Transmembrane helix</keyword>
<feature type="chain" id="PRO_5040769707" evidence="2">
    <location>
        <begin position="23"/>
        <end position="258"/>
    </location>
</feature>
<keyword evidence="2" id="KW-0732">Signal</keyword>
<proteinExistence type="predicted"/>
<evidence type="ECO:0000256" key="1">
    <source>
        <dbReference type="SAM" id="Phobius"/>
    </source>
</evidence>
<keyword evidence="1" id="KW-0472">Membrane</keyword>
<dbReference type="RefSeq" id="WP_266337316.1">
    <property type="nucleotide sequence ID" value="NZ_JAPKNK010000001.1"/>
</dbReference>
<accession>A0A9X3E0M3</accession>
<feature type="signal peptide" evidence="2">
    <location>
        <begin position="1"/>
        <end position="22"/>
    </location>
</feature>
<evidence type="ECO:0000313" key="3">
    <source>
        <dbReference type="EMBL" id="MCX5568372.1"/>
    </source>
</evidence>
<dbReference type="AlphaFoldDB" id="A0A9X3E0M3"/>
<evidence type="ECO:0000313" key="4">
    <source>
        <dbReference type="Proteomes" id="UP001144805"/>
    </source>
</evidence>
<keyword evidence="1" id="KW-0812">Transmembrane</keyword>
<evidence type="ECO:0000256" key="2">
    <source>
        <dbReference type="SAM" id="SignalP"/>
    </source>
</evidence>
<sequence>MTRLAALLALWAIALAAAPARAEQLIVALSAEEVRITSNFTGTSITVFGAIERDAATVSRAEFYDVVVTVKGPSETVVTRRKARYVGLWLNSASRTFVNIPSFYAVNSSRPLSEVTTPQIQKRFQIGAEALVFPVSADDDAETAGPDDEFRQAFIRLKQQDGLYRSEAYGVKFPGTEIFQTAVQIPANVPVGRYLVTVYLFRDGAMLASDQSEIRISKMGFEQFTFDLAHNQGLIYGLICVILAVFTGWLAGVIFRKD</sequence>
<comment type="caution">
    <text evidence="3">The sequence shown here is derived from an EMBL/GenBank/DDBJ whole genome shotgun (WGS) entry which is preliminary data.</text>
</comment>
<protein>
    <submittedName>
        <fullName evidence="3">TIGR02186 family protein</fullName>
    </submittedName>
</protein>
<feature type="transmembrane region" description="Helical" evidence="1">
    <location>
        <begin position="234"/>
        <end position="255"/>
    </location>
</feature>
<organism evidence="3 4">
    <name type="scientific">Kaistia nematophila</name>
    <dbReference type="NCBI Taxonomy" id="2994654"/>
    <lineage>
        <taxon>Bacteria</taxon>
        <taxon>Pseudomonadati</taxon>
        <taxon>Pseudomonadota</taxon>
        <taxon>Alphaproteobacteria</taxon>
        <taxon>Hyphomicrobiales</taxon>
        <taxon>Kaistiaceae</taxon>
        <taxon>Kaistia</taxon>
    </lineage>
</organism>